<dbReference type="Gene3D" id="3.40.50.300">
    <property type="entry name" value="P-loop containing nucleotide triphosphate hydrolases"/>
    <property type="match status" value="1"/>
</dbReference>
<sequence length="375" mass="42940">MELSRRFVSCQISTIFSTLHRNFSYSPVCYKSKRLTKLASKLQKKLLRAKSKAVLPNKHMRGSITSATIDKSPERRSKKESKRRSSGNSGYNMAKFSRERLGTTKLVILENSSTKQPFERSQSVSKHANRIFGATNPVMRSRRNPRGVKLPLEDIIEPRGLSVFSDFYGYGMSCTEDQEYDSVTSQRSIRKVLDLLFNKEIVRELAKEENLTGVIYDKSETSFREYCTRPDIMDELLKITLKDIEEQGHSVDLMIPYFFAHAKKIFPHLECLRELKQKSDLTQIHNWYPTARAIHRKIIFHAGPTNSGKTYEALERFKEAKSGSYCAPLRLLAAEIYRKVNEAGVPCDLLTGEDRRFANENGEPAAHIASTVWVN</sequence>
<evidence type="ECO:0000256" key="4">
    <source>
        <dbReference type="ARBA" id="ARBA00022840"/>
    </source>
</evidence>
<dbReference type="Gene3D" id="1.10.1740.140">
    <property type="match status" value="1"/>
</dbReference>
<evidence type="ECO:0000256" key="3">
    <source>
        <dbReference type="ARBA" id="ARBA00022806"/>
    </source>
</evidence>
<proteinExistence type="predicted"/>
<feature type="region of interest" description="Disordered" evidence="6">
    <location>
        <begin position="53"/>
        <end position="94"/>
    </location>
</feature>
<dbReference type="AlphaFoldDB" id="A0AAD4N0X6"/>
<accession>A0AAD4N0X6</accession>
<dbReference type="InterPro" id="IPR055206">
    <property type="entry name" value="DEXQc_SUV3"/>
</dbReference>
<dbReference type="GO" id="GO:0005524">
    <property type="term" value="F:ATP binding"/>
    <property type="evidence" value="ECO:0007669"/>
    <property type="project" value="UniProtKB-KW"/>
</dbReference>
<dbReference type="Pfam" id="PF22527">
    <property type="entry name" value="DEXQc_Suv3"/>
    <property type="match status" value="1"/>
</dbReference>
<feature type="domain" description="ATP-dependent RNA helicase SUV3 DEXQ-box helicase" evidence="8">
    <location>
        <begin position="285"/>
        <end position="372"/>
    </location>
</feature>
<dbReference type="SUPFAM" id="SSF52540">
    <property type="entry name" value="P-loop containing nucleoside triphosphate hydrolases"/>
    <property type="match status" value="1"/>
</dbReference>
<keyword evidence="3 9" id="KW-0347">Helicase</keyword>
<evidence type="ECO:0000259" key="8">
    <source>
        <dbReference type="Pfam" id="PF22527"/>
    </source>
</evidence>
<evidence type="ECO:0000313" key="9">
    <source>
        <dbReference type="EMBL" id="KAI1711884.1"/>
    </source>
</evidence>
<feature type="domain" description="Suv3 N-terminal" evidence="7">
    <location>
        <begin position="178"/>
        <end position="275"/>
    </location>
</feature>
<comment type="caution">
    <text evidence="9">The sequence shown here is derived from an EMBL/GenBank/DDBJ whole genome shotgun (WGS) entry which is preliminary data.</text>
</comment>
<dbReference type="PANTHER" id="PTHR12131">
    <property type="entry name" value="ATP-DEPENDENT RNA AND DNA HELICASE"/>
    <property type="match status" value="1"/>
</dbReference>
<protein>
    <submittedName>
        <fullName evidence="9">ATP-dependent RNA helicase SUV3 like protein, mitochondrial</fullName>
    </submittedName>
</protein>
<gene>
    <name evidence="9" type="ORF">DdX_09844</name>
</gene>
<keyword evidence="1" id="KW-0547">Nucleotide-binding</keyword>
<dbReference type="GO" id="GO:0016787">
    <property type="term" value="F:hydrolase activity"/>
    <property type="evidence" value="ECO:0007669"/>
    <property type="project" value="UniProtKB-KW"/>
</dbReference>
<dbReference type="EMBL" id="JAKKPZ010000020">
    <property type="protein sequence ID" value="KAI1711884.1"/>
    <property type="molecule type" value="Genomic_DNA"/>
</dbReference>
<dbReference type="GO" id="GO:0000965">
    <property type="term" value="P:mitochondrial RNA 3'-end processing"/>
    <property type="evidence" value="ECO:0007669"/>
    <property type="project" value="TreeGrafter"/>
</dbReference>
<evidence type="ECO:0000256" key="6">
    <source>
        <dbReference type="SAM" id="MobiDB-lite"/>
    </source>
</evidence>
<comment type="catalytic activity">
    <reaction evidence="5">
        <text>ATP + H2O = ADP + phosphate + H(+)</text>
        <dbReference type="Rhea" id="RHEA:13065"/>
        <dbReference type="ChEBI" id="CHEBI:15377"/>
        <dbReference type="ChEBI" id="CHEBI:15378"/>
        <dbReference type="ChEBI" id="CHEBI:30616"/>
        <dbReference type="ChEBI" id="CHEBI:43474"/>
        <dbReference type="ChEBI" id="CHEBI:456216"/>
        <dbReference type="EC" id="3.6.4.13"/>
    </reaction>
</comment>
<evidence type="ECO:0000256" key="5">
    <source>
        <dbReference type="ARBA" id="ARBA00047984"/>
    </source>
</evidence>
<evidence type="ECO:0000313" key="10">
    <source>
        <dbReference type="Proteomes" id="UP001201812"/>
    </source>
</evidence>
<keyword evidence="10" id="KW-1185">Reference proteome</keyword>
<dbReference type="GO" id="GO:0003724">
    <property type="term" value="F:RNA helicase activity"/>
    <property type="evidence" value="ECO:0007669"/>
    <property type="project" value="UniProtKB-EC"/>
</dbReference>
<keyword evidence="2" id="KW-0378">Hydrolase</keyword>
<dbReference type="InterPro" id="IPR050699">
    <property type="entry name" value="RNA-DNA_Helicase"/>
</dbReference>
<dbReference type="GO" id="GO:0045025">
    <property type="term" value="C:mitochondrial degradosome"/>
    <property type="evidence" value="ECO:0007669"/>
    <property type="project" value="TreeGrafter"/>
</dbReference>
<dbReference type="Pfam" id="PF18114">
    <property type="entry name" value="Suv3_N"/>
    <property type="match status" value="1"/>
</dbReference>
<dbReference type="InterPro" id="IPR027417">
    <property type="entry name" value="P-loop_NTPase"/>
</dbReference>
<dbReference type="Proteomes" id="UP001201812">
    <property type="component" value="Unassembled WGS sequence"/>
</dbReference>
<dbReference type="InterPro" id="IPR041453">
    <property type="entry name" value="Suv3_N"/>
</dbReference>
<evidence type="ECO:0000256" key="2">
    <source>
        <dbReference type="ARBA" id="ARBA00022801"/>
    </source>
</evidence>
<keyword evidence="4" id="KW-0067">ATP-binding</keyword>
<evidence type="ECO:0000259" key="7">
    <source>
        <dbReference type="Pfam" id="PF18114"/>
    </source>
</evidence>
<organism evidence="9 10">
    <name type="scientific">Ditylenchus destructor</name>
    <dbReference type="NCBI Taxonomy" id="166010"/>
    <lineage>
        <taxon>Eukaryota</taxon>
        <taxon>Metazoa</taxon>
        <taxon>Ecdysozoa</taxon>
        <taxon>Nematoda</taxon>
        <taxon>Chromadorea</taxon>
        <taxon>Rhabditida</taxon>
        <taxon>Tylenchina</taxon>
        <taxon>Tylenchomorpha</taxon>
        <taxon>Sphaerularioidea</taxon>
        <taxon>Anguinidae</taxon>
        <taxon>Anguininae</taxon>
        <taxon>Ditylenchus</taxon>
    </lineage>
</organism>
<evidence type="ECO:0000256" key="1">
    <source>
        <dbReference type="ARBA" id="ARBA00022741"/>
    </source>
</evidence>
<name>A0AAD4N0X6_9BILA</name>
<reference evidence="9" key="1">
    <citation type="submission" date="2022-01" db="EMBL/GenBank/DDBJ databases">
        <title>Genome Sequence Resource for Two Populations of Ditylenchus destructor, the Migratory Endoparasitic Phytonematode.</title>
        <authorList>
            <person name="Zhang H."/>
            <person name="Lin R."/>
            <person name="Xie B."/>
        </authorList>
    </citation>
    <scope>NUCLEOTIDE SEQUENCE</scope>
    <source>
        <strain evidence="9">BazhouSP</strain>
    </source>
</reference>
<dbReference type="PANTHER" id="PTHR12131:SF1">
    <property type="entry name" value="ATP-DEPENDENT RNA HELICASE SUPV3L1, MITOCHONDRIAL-RELATED"/>
    <property type="match status" value="1"/>
</dbReference>